<dbReference type="RefSeq" id="WP_158353415.1">
    <property type="nucleotide sequence ID" value="NZ_CP034852.1"/>
</dbReference>
<keyword evidence="3 4" id="KW-0479">Metal-binding</keyword>
<evidence type="ECO:0000256" key="2">
    <source>
        <dbReference type="ARBA" id="ARBA00022112"/>
    </source>
</evidence>
<evidence type="ECO:0000256" key="4">
    <source>
        <dbReference type="PIRSR" id="PIRSR602678-1"/>
    </source>
</evidence>
<evidence type="ECO:0000256" key="3">
    <source>
        <dbReference type="ARBA" id="ARBA00022723"/>
    </source>
</evidence>
<reference evidence="5 6" key="2">
    <citation type="submission" date="2019-05" db="EMBL/GenBank/DDBJ databases">
        <title>Genome evolution of the obligate endosymbiont Buchnera aphidicola.</title>
        <authorList>
            <person name="Moran N.A."/>
        </authorList>
    </citation>
    <scope>NUCLEOTIDE SEQUENCE [LARGE SCALE GENOMIC DNA]</scope>
    <source>
        <strain evidence="5 6">Tca</strain>
    </source>
</reference>
<dbReference type="FunFam" id="3.40.1390.30:FF:000002">
    <property type="entry name" value="Nif3-like dinuclear metal center protein"/>
    <property type="match status" value="1"/>
</dbReference>
<feature type="binding site" evidence="4">
    <location>
        <position position="101"/>
    </location>
    <ligand>
        <name>a divalent metal cation</name>
        <dbReference type="ChEBI" id="CHEBI:60240"/>
        <label>1</label>
    </ligand>
</feature>
<dbReference type="InterPro" id="IPR002678">
    <property type="entry name" value="DUF34/NIF3"/>
</dbReference>
<dbReference type="Gene3D" id="3.40.1390.30">
    <property type="entry name" value="NIF3 (NGG1p interacting factor 3)-like"/>
    <property type="match status" value="2"/>
</dbReference>
<feature type="binding site" evidence="4">
    <location>
        <position position="63"/>
    </location>
    <ligand>
        <name>a divalent metal cation</name>
        <dbReference type="ChEBI" id="CHEBI:60240"/>
        <label>1</label>
    </ligand>
</feature>
<evidence type="ECO:0000256" key="1">
    <source>
        <dbReference type="ARBA" id="ARBA00006964"/>
    </source>
</evidence>
<comment type="similarity">
    <text evidence="1">Belongs to the GTP cyclohydrolase I type 2/NIF3 family.</text>
</comment>
<evidence type="ECO:0000313" key="5">
    <source>
        <dbReference type="EMBL" id="QCI26764.1"/>
    </source>
</evidence>
<dbReference type="Proteomes" id="UP000298782">
    <property type="component" value="Chromosome"/>
</dbReference>
<keyword evidence="6" id="KW-1185">Reference proteome</keyword>
<proteinExistence type="inferred from homology"/>
<dbReference type="NCBIfam" id="TIGR00486">
    <property type="entry name" value="YbgI_SA1388"/>
    <property type="match status" value="1"/>
</dbReference>
<evidence type="ECO:0000313" key="6">
    <source>
        <dbReference type="Proteomes" id="UP000298782"/>
    </source>
</evidence>
<organism evidence="5 6">
    <name type="scientific">Buchnera aphidicola</name>
    <name type="common">Thelaxes californica</name>
    <dbReference type="NCBI Taxonomy" id="1315998"/>
    <lineage>
        <taxon>Bacteria</taxon>
        <taxon>Pseudomonadati</taxon>
        <taxon>Pseudomonadota</taxon>
        <taxon>Gammaproteobacteria</taxon>
        <taxon>Enterobacterales</taxon>
        <taxon>Erwiniaceae</taxon>
        <taxon>Buchnera</taxon>
    </lineage>
</organism>
<dbReference type="SUPFAM" id="SSF102705">
    <property type="entry name" value="NIF3 (NGG1p interacting factor 3)-like"/>
    <property type="match status" value="1"/>
</dbReference>
<dbReference type="GO" id="GO:0005737">
    <property type="term" value="C:cytoplasm"/>
    <property type="evidence" value="ECO:0007669"/>
    <property type="project" value="TreeGrafter"/>
</dbReference>
<dbReference type="InterPro" id="IPR036069">
    <property type="entry name" value="DUF34/NIF3_sf"/>
</dbReference>
<dbReference type="EMBL" id="CP034852">
    <property type="protein sequence ID" value="QCI26764.1"/>
    <property type="molecule type" value="Genomic_DNA"/>
</dbReference>
<dbReference type="PANTHER" id="PTHR13799:SF14">
    <property type="entry name" value="GTP CYCLOHYDROLASE 1 TYPE 2 HOMOLOG"/>
    <property type="match status" value="1"/>
</dbReference>
<feature type="binding site" evidence="4">
    <location>
        <position position="215"/>
    </location>
    <ligand>
        <name>a divalent metal cation</name>
        <dbReference type="ChEBI" id="CHEBI:60240"/>
        <label>2</label>
    </ligand>
</feature>
<feature type="binding site" evidence="4">
    <location>
        <position position="64"/>
    </location>
    <ligand>
        <name>a divalent metal cation</name>
        <dbReference type="ChEBI" id="CHEBI:60240"/>
        <label>2</label>
    </ligand>
</feature>
<dbReference type="OrthoDB" id="9800881at2"/>
<name>A0A4D6YLB4_9GAMM</name>
<dbReference type="PANTHER" id="PTHR13799">
    <property type="entry name" value="NGG1 INTERACTING FACTOR 3"/>
    <property type="match status" value="1"/>
</dbReference>
<dbReference type="AlphaFoldDB" id="A0A4D6YLB4"/>
<protein>
    <recommendedName>
        <fullName evidence="2">GTP cyclohydrolase 1 type 2 homolog</fullName>
    </recommendedName>
</protein>
<sequence>MNNFLLESLINEKLNSNIFQDVVPNGLQIEGKSEIQKILCAVTACQAVLDIAVLEKYDAIIVHHGYFWKNEDNIIKGIKRNRLKTILSNDINLYCWHLPLDDHKTLGNNVQIAKQLQIKIFGKIAPYVLWGKFDIPILACDLKQKITKVFGRIPFHCGGQYNKKIKTIAWCSGKGQNFINIAANSKMDAFLTGEVSEETVHIAKENNMHFFSAGHHATECAGIQYLGSWIKKKYNLNVNFINIFNPI</sequence>
<accession>A0A4D6YLB4</accession>
<dbReference type="Pfam" id="PF01784">
    <property type="entry name" value="DUF34_NIF3"/>
    <property type="match status" value="1"/>
</dbReference>
<reference evidence="5 6" key="1">
    <citation type="submission" date="2018-12" db="EMBL/GenBank/DDBJ databases">
        <authorList>
            <person name="Chong R.A."/>
        </authorList>
    </citation>
    <scope>NUCLEOTIDE SEQUENCE [LARGE SCALE GENOMIC DNA]</scope>
    <source>
        <strain evidence="5 6">Tca</strain>
    </source>
</reference>
<dbReference type="GO" id="GO:0046872">
    <property type="term" value="F:metal ion binding"/>
    <property type="evidence" value="ECO:0007669"/>
    <property type="project" value="UniProtKB-KW"/>
</dbReference>
<feature type="binding site" evidence="4">
    <location>
        <position position="219"/>
    </location>
    <ligand>
        <name>a divalent metal cation</name>
        <dbReference type="ChEBI" id="CHEBI:60240"/>
        <label>1</label>
    </ligand>
</feature>
<gene>
    <name evidence="5" type="ORF">D9V80_01145</name>
</gene>